<sequence length="71" mass="7195">MKGRGFLRDLAEDLLWSAGIAKGMRVLDLGGGVGDASLIAGELVGPTGFVVGVDRSPAALAMAERRAVQAG</sequence>
<dbReference type="AlphaFoldDB" id="A0A9X2XA73"/>
<evidence type="ECO:0000313" key="3">
    <source>
        <dbReference type="Proteomes" id="UP001149009"/>
    </source>
</evidence>
<reference evidence="2" key="1">
    <citation type="submission" date="2022-08" db="EMBL/GenBank/DDBJ databases">
        <title>Chelativorans sichuanense sp. nov., a paraffin oil-degrading bacterium isolated from a mixture of oil-based drill cuttings and paddy soil.</title>
        <authorList>
            <person name="Yu J."/>
            <person name="Liu H."/>
            <person name="Chen Q."/>
        </authorList>
    </citation>
    <scope>NUCLEOTIDE SEQUENCE</scope>
    <source>
        <strain evidence="2">SCAU 2101</strain>
    </source>
</reference>
<feature type="domain" description="Methyltransferase" evidence="1">
    <location>
        <begin position="21"/>
        <end position="70"/>
    </location>
</feature>
<dbReference type="RefSeq" id="WP_261516511.1">
    <property type="nucleotide sequence ID" value="NZ_JAODNV010000017.1"/>
</dbReference>
<dbReference type="InterPro" id="IPR025714">
    <property type="entry name" value="Methyltranfer_dom"/>
</dbReference>
<comment type="caution">
    <text evidence="2">The sequence shown here is derived from an EMBL/GenBank/DDBJ whole genome shotgun (WGS) entry which is preliminary data.</text>
</comment>
<keyword evidence="3" id="KW-1185">Reference proteome</keyword>
<name>A0A9X2XA73_9HYPH</name>
<evidence type="ECO:0000259" key="1">
    <source>
        <dbReference type="Pfam" id="PF13847"/>
    </source>
</evidence>
<dbReference type="EMBL" id="JAODNV010000017">
    <property type="protein sequence ID" value="MCT8991578.1"/>
    <property type="molecule type" value="Genomic_DNA"/>
</dbReference>
<dbReference type="GO" id="GO:0032259">
    <property type="term" value="P:methylation"/>
    <property type="evidence" value="ECO:0007669"/>
    <property type="project" value="UniProtKB-KW"/>
</dbReference>
<keyword evidence="2" id="KW-0808">Transferase</keyword>
<dbReference type="Pfam" id="PF13847">
    <property type="entry name" value="Methyltransf_31"/>
    <property type="match status" value="1"/>
</dbReference>
<accession>A0A9X2XA73</accession>
<organism evidence="2 3">
    <name type="scientific">Chelativorans petroleitrophicus</name>
    <dbReference type="NCBI Taxonomy" id="2975484"/>
    <lineage>
        <taxon>Bacteria</taxon>
        <taxon>Pseudomonadati</taxon>
        <taxon>Pseudomonadota</taxon>
        <taxon>Alphaproteobacteria</taxon>
        <taxon>Hyphomicrobiales</taxon>
        <taxon>Phyllobacteriaceae</taxon>
        <taxon>Chelativorans</taxon>
    </lineage>
</organism>
<protein>
    <submittedName>
        <fullName evidence="2">Class I SAM-dependent methyltransferase</fullName>
    </submittedName>
</protein>
<gene>
    <name evidence="2" type="ORF">NYR54_14965</name>
</gene>
<proteinExistence type="predicted"/>
<dbReference type="InterPro" id="IPR029063">
    <property type="entry name" value="SAM-dependent_MTases_sf"/>
</dbReference>
<dbReference type="GO" id="GO:0008168">
    <property type="term" value="F:methyltransferase activity"/>
    <property type="evidence" value="ECO:0007669"/>
    <property type="project" value="UniProtKB-KW"/>
</dbReference>
<evidence type="ECO:0000313" key="2">
    <source>
        <dbReference type="EMBL" id="MCT8991578.1"/>
    </source>
</evidence>
<dbReference type="Gene3D" id="3.40.50.150">
    <property type="entry name" value="Vaccinia Virus protein VP39"/>
    <property type="match status" value="1"/>
</dbReference>
<dbReference type="Proteomes" id="UP001149009">
    <property type="component" value="Unassembled WGS sequence"/>
</dbReference>
<keyword evidence="2" id="KW-0489">Methyltransferase</keyword>
<dbReference type="SUPFAM" id="SSF53335">
    <property type="entry name" value="S-adenosyl-L-methionine-dependent methyltransferases"/>
    <property type="match status" value="1"/>
</dbReference>